<protein>
    <submittedName>
        <fullName evidence="1">16687_t:CDS:1</fullName>
    </submittedName>
</protein>
<accession>A0A9N9F3C6</accession>
<proteinExistence type="predicted"/>
<sequence>MERFMSLYEKPLLDRNMNEFFYELLDENLVAETSFLNSLDRLTVDMLCVLCKAEMLPSVETKKLGKASEHASYVEVRLGAVVHIKKKDI</sequence>
<reference evidence="1" key="1">
    <citation type="submission" date="2021-06" db="EMBL/GenBank/DDBJ databases">
        <authorList>
            <person name="Kallberg Y."/>
            <person name="Tangrot J."/>
            <person name="Rosling A."/>
        </authorList>
    </citation>
    <scope>NUCLEOTIDE SEQUENCE</scope>
    <source>
        <strain evidence="1">FL966</strain>
    </source>
</reference>
<dbReference type="AlphaFoldDB" id="A0A9N9F3C6"/>
<comment type="caution">
    <text evidence="1">The sequence shown here is derived from an EMBL/GenBank/DDBJ whole genome shotgun (WGS) entry which is preliminary data.</text>
</comment>
<keyword evidence="2" id="KW-1185">Reference proteome</keyword>
<organism evidence="1 2">
    <name type="scientific">Cetraspora pellucida</name>
    <dbReference type="NCBI Taxonomy" id="1433469"/>
    <lineage>
        <taxon>Eukaryota</taxon>
        <taxon>Fungi</taxon>
        <taxon>Fungi incertae sedis</taxon>
        <taxon>Mucoromycota</taxon>
        <taxon>Glomeromycotina</taxon>
        <taxon>Glomeromycetes</taxon>
        <taxon>Diversisporales</taxon>
        <taxon>Gigasporaceae</taxon>
        <taxon>Cetraspora</taxon>
    </lineage>
</organism>
<dbReference type="EMBL" id="CAJVQA010001201">
    <property type="protein sequence ID" value="CAG8506379.1"/>
    <property type="molecule type" value="Genomic_DNA"/>
</dbReference>
<evidence type="ECO:0000313" key="1">
    <source>
        <dbReference type="EMBL" id="CAG8506379.1"/>
    </source>
</evidence>
<name>A0A9N9F3C6_9GLOM</name>
<gene>
    <name evidence="1" type="ORF">CPELLU_LOCUS2701</name>
</gene>
<evidence type="ECO:0000313" key="2">
    <source>
        <dbReference type="Proteomes" id="UP000789759"/>
    </source>
</evidence>
<dbReference type="Proteomes" id="UP000789759">
    <property type="component" value="Unassembled WGS sequence"/>
</dbReference>